<dbReference type="InterPro" id="IPR036513">
    <property type="entry name" value="STAS_dom_sf"/>
</dbReference>
<dbReference type="RefSeq" id="WP_352065899.1">
    <property type="nucleotide sequence ID" value="NZ_JBEPAZ010000076.1"/>
</dbReference>
<proteinExistence type="predicted"/>
<dbReference type="Pfam" id="PF01740">
    <property type="entry name" value="STAS"/>
    <property type="match status" value="1"/>
</dbReference>
<organism evidence="2 3">
    <name type="scientific">Streptomyces sp. 900105245</name>
    <dbReference type="NCBI Taxonomy" id="3154379"/>
    <lineage>
        <taxon>Bacteria</taxon>
        <taxon>Bacillati</taxon>
        <taxon>Actinomycetota</taxon>
        <taxon>Actinomycetes</taxon>
        <taxon>Kitasatosporales</taxon>
        <taxon>Streptomycetaceae</taxon>
        <taxon>Streptomyces</taxon>
    </lineage>
</organism>
<evidence type="ECO:0000313" key="2">
    <source>
        <dbReference type="EMBL" id="MER6433959.1"/>
    </source>
</evidence>
<dbReference type="InterPro" id="IPR002645">
    <property type="entry name" value="STAS_dom"/>
</dbReference>
<evidence type="ECO:0000313" key="3">
    <source>
        <dbReference type="Proteomes" id="UP001470023"/>
    </source>
</evidence>
<dbReference type="EMBL" id="JBEPAZ010000076">
    <property type="protein sequence ID" value="MER6433959.1"/>
    <property type="molecule type" value="Genomic_DNA"/>
</dbReference>
<gene>
    <name evidence="2" type="ORF">ABT272_40595</name>
</gene>
<sequence>MHGRRRLSGFAAGPPVLDVSGVSFCDAAGLRALEAARDSAVQAGAEFALAGARSRRCCAI</sequence>
<dbReference type="SUPFAM" id="SSF52091">
    <property type="entry name" value="SpoIIaa-like"/>
    <property type="match status" value="1"/>
</dbReference>
<feature type="domain" description="STAS" evidence="1">
    <location>
        <begin position="16"/>
        <end position="60"/>
    </location>
</feature>
<evidence type="ECO:0000259" key="1">
    <source>
        <dbReference type="PROSITE" id="PS50801"/>
    </source>
</evidence>
<dbReference type="Gene3D" id="3.30.750.24">
    <property type="entry name" value="STAS domain"/>
    <property type="match status" value="1"/>
</dbReference>
<reference evidence="2 3" key="1">
    <citation type="submission" date="2024-06" db="EMBL/GenBank/DDBJ databases">
        <title>The Natural Products Discovery Center: Release of the First 8490 Sequenced Strains for Exploring Actinobacteria Biosynthetic Diversity.</title>
        <authorList>
            <person name="Kalkreuter E."/>
            <person name="Kautsar S.A."/>
            <person name="Yang D."/>
            <person name="Bader C.D."/>
            <person name="Teijaro C.N."/>
            <person name="Fluegel L."/>
            <person name="Davis C.M."/>
            <person name="Simpson J.R."/>
            <person name="Lauterbach L."/>
            <person name="Steele A.D."/>
            <person name="Gui C."/>
            <person name="Meng S."/>
            <person name="Li G."/>
            <person name="Viehrig K."/>
            <person name="Ye F."/>
            <person name="Su P."/>
            <person name="Kiefer A.F."/>
            <person name="Nichols A."/>
            <person name="Cepeda A.J."/>
            <person name="Yan W."/>
            <person name="Fan B."/>
            <person name="Jiang Y."/>
            <person name="Adhikari A."/>
            <person name="Zheng C.-J."/>
            <person name="Schuster L."/>
            <person name="Cowan T.M."/>
            <person name="Smanski M.J."/>
            <person name="Chevrette M.G."/>
            <person name="De Carvalho L.P.S."/>
            <person name="Shen B."/>
        </authorList>
    </citation>
    <scope>NUCLEOTIDE SEQUENCE [LARGE SCALE GENOMIC DNA]</scope>
    <source>
        <strain evidence="2 3">NPDC001166</strain>
    </source>
</reference>
<dbReference type="Proteomes" id="UP001470023">
    <property type="component" value="Unassembled WGS sequence"/>
</dbReference>
<dbReference type="PROSITE" id="PS50801">
    <property type="entry name" value="STAS"/>
    <property type="match status" value="1"/>
</dbReference>
<comment type="caution">
    <text evidence="2">The sequence shown here is derived from an EMBL/GenBank/DDBJ whole genome shotgun (WGS) entry which is preliminary data.</text>
</comment>
<name>A0ABV1UJQ5_9ACTN</name>
<keyword evidence="3" id="KW-1185">Reference proteome</keyword>
<accession>A0ABV1UJQ5</accession>
<protein>
    <submittedName>
        <fullName evidence="2">STAS domain-containing protein</fullName>
    </submittedName>
</protein>